<dbReference type="KEGG" id="tli:Tlie_0848"/>
<dbReference type="Pfam" id="PF13464">
    <property type="entry name" value="RodZ_C"/>
    <property type="match status" value="1"/>
</dbReference>
<name>G7V9N1_THELD</name>
<dbReference type="PANTHER" id="PTHR34475">
    <property type="match status" value="1"/>
</dbReference>
<dbReference type="Pfam" id="PF13413">
    <property type="entry name" value="HTH_25"/>
    <property type="match status" value="1"/>
</dbReference>
<dbReference type="PANTHER" id="PTHR34475:SF1">
    <property type="entry name" value="CYTOSKELETON PROTEIN RODZ"/>
    <property type="match status" value="1"/>
</dbReference>
<keyword evidence="2" id="KW-0472">Membrane</keyword>
<feature type="transmembrane region" description="Helical" evidence="2">
    <location>
        <begin position="112"/>
        <end position="130"/>
    </location>
</feature>
<dbReference type="InterPro" id="IPR025194">
    <property type="entry name" value="RodZ-like_C"/>
</dbReference>
<protein>
    <recommendedName>
        <fullName evidence="3">Cytoskeleton protein RodZ-like C-terminal domain-containing protein</fullName>
    </recommendedName>
</protein>
<dbReference type="HOGENOM" id="CLU_047530_1_3_0"/>
<keyword evidence="2" id="KW-1133">Transmembrane helix</keyword>
<dbReference type="GO" id="GO:0003677">
    <property type="term" value="F:DNA binding"/>
    <property type="evidence" value="ECO:0007669"/>
    <property type="project" value="InterPro"/>
</dbReference>
<gene>
    <name evidence="4" type="ordered locus">Tlie_0848</name>
</gene>
<dbReference type="OrthoDB" id="9797543at2"/>
<accession>G7V9N1</accession>
<sequence>MEDERKVAVELGESVRSRREALGLTLEDVNKETKIRKAFLEAIEEGNLKFLSGVIYVKGFIKAYLKVIDAEDLYPEYEKLVDRLAAERETRNLETVVNYMPPQKRFRKPSRWWIYGSAILLLLASGFMVWQEREQIREKSRLMLEREKSQTVESAPLPEEAPASEDGAMPEVVIVEEAPLPQEAEVLEQEAKSEEKEEEEQVPAEEPLETKVLAIEFEGPCWVRITKGNEVVFQGTLRKGDTKEVVVDAPVRIRYGNAGVVANRWEGQTKEKIGQSGEVVTYEYLPDGTMKRM</sequence>
<dbReference type="EMBL" id="CP003096">
    <property type="protein sequence ID" value="AER66581.1"/>
    <property type="molecule type" value="Genomic_DNA"/>
</dbReference>
<evidence type="ECO:0000256" key="2">
    <source>
        <dbReference type="SAM" id="Phobius"/>
    </source>
</evidence>
<evidence type="ECO:0000313" key="5">
    <source>
        <dbReference type="Proteomes" id="UP000005868"/>
    </source>
</evidence>
<reference evidence="4 5" key="2">
    <citation type="journal article" date="2012" name="Stand. Genomic Sci.">
        <title>Genome sequence of the moderately thermophilic, amino-acid-degrading and sulfur-reducing bacterium Thermovirga lienii type strain (Cas60314(T)).</title>
        <authorList>
            <person name="Goker M."/>
            <person name="Saunders E."/>
            <person name="Lapidus A."/>
            <person name="Nolan M."/>
            <person name="Lucas S."/>
            <person name="Hammon N."/>
            <person name="Deshpande S."/>
            <person name="Cheng J.F."/>
            <person name="Han C."/>
            <person name="Tapia R."/>
            <person name="Goodwin L.A."/>
            <person name="Pitluck S."/>
            <person name="Liolios K."/>
            <person name="Mavromatis K."/>
            <person name="Pagani I."/>
            <person name="Ivanova N."/>
            <person name="Mikhailova N."/>
            <person name="Pati A."/>
            <person name="Chen A."/>
            <person name="Palaniappan K."/>
            <person name="Land M."/>
            <person name="Chang Y.J."/>
            <person name="Jeffries C.D."/>
            <person name="Brambilla E.M."/>
            <person name="Rohde M."/>
            <person name="Spring S."/>
            <person name="Detter J.C."/>
            <person name="Woyke T."/>
            <person name="Bristow J."/>
            <person name="Eisen J.A."/>
            <person name="Markowitz V."/>
            <person name="Hugenholtz P."/>
            <person name="Kyrpides N.C."/>
            <person name="Klenk H.P."/>
        </authorList>
    </citation>
    <scope>NUCLEOTIDE SEQUENCE [LARGE SCALE GENOMIC DNA]</scope>
    <source>
        <strain evidence="5">ATCC BAA-1197 / DSM 17291 / Cas60314</strain>
    </source>
</reference>
<keyword evidence="2" id="KW-0812">Transmembrane</keyword>
<dbReference type="STRING" id="580340.Tlie_0848"/>
<feature type="domain" description="Cytoskeleton protein RodZ-like C-terminal" evidence="3">
    <location>
        <begin position="215"/>
        <end position="280"/>
    </location>
</feature>
<dbReference type="InterPro" id="IPR050400">
    <property type="entry name" value="Bact_Cytoskel_RodZ"/>
</dbReference>
<organism evidence="4 5">
    <name type="scientific">Thermovirga lienii (strain ATCC BAA-1197 / DSM 17291 / Cas60314)</name>
    <dbReference type="NCBI Taxonomy" id="580340"/>
    <lineage>
        <taxon>Bacteria</taxon>
        <taxon>Thermotogati</taxon>
        <taxon>Synergistota</taxon>
        <taxon>Synergistia</taxon>
        <taxon>Synergistales</taxon>
        <taxon>Thermovirgaceae</taxon>
        <taxon>Thermovirga</taxon>
    </lineage>
</organism>
<feature type="region of interest" description="Disordered" evidence="1">
    <location>
        <begin position="147"/>
        <end position="166"/>
    </location>
</feature>
<dbReference type="eggNOG" id="COG1426">
    <property type="taxonomic scope" value="Bacteria"/>
</dbReference>
<dbReference type="AlphaFoldDB" id="G7V9N1"/>
<dbReference type="Gene3D" id="1.10.260.40">
    <property type="entry name" value="lambda repressor-like DNA-binding domains"/>
    <property type="match status" value="1"/>
</dbReference>
<feature type="compositionally biased region" description="Acidic residues" evidence="1">
    <location>
        <begin position="196"/>
        <end position="206"/>
    </location>
</feature>
<feature type="region of interest" description="Disordered" evidence="1">
    <location>
        <begin position="186"/>
        <end position="206"/>
    </location>
</feature>
<reference evidence="5" key="1">
    <citation type="submission" date="2011-10" db="EMBL/GenBank/DDBJ databases">
        <title>The complete genome of chromosome of Thermovirga lienii DSM 17291.</title>
        <authorList>
            <consortium name="US DOE Joint Genome Institute (JGI-PGF)"/>
            <person name="Lucas S."/>
            <person name="Copeland A."/>
            <person name="Lapidus A."/>
            <person name="Glavina del Rio T."/>
            <person name="Dalin E."/>
            <person name="Tice H."/>
            <person name="Bruce D."/>
            <person name="Goodwin L."/>
            <person name="Pitluck S."/>
            <person name="Peters L."/>
            <person name="Mikhailova N."/>
            <person name="Saunders E."/>
            <person name="Kyrpides N."/>
            <person name="Mavromatis K."/>
            <person name="Ivanova N."/>
            <person name="Last F.I."/>
            <person name="Brettin T."/>
            <person name="Detter J.C."/>
            <person name="Han C."/>
            <person name="Larimer F."/>
            <person name="Land M."/>
            <person name="Hauser L."/>
            <person name="Markowitz V."/>
            <person name="Cheng J.-F."/>
            <person name="Hugenholtz P."/>
            <person name="Woyke T."/>
            <person name="Wu D."/>
            <person name="Spring S."/>
            <person name="Schroeder M."/>
            <person name="Brambilla E.-M."/>
            <person name="Klenk H.-P."/>
            <person name="Eisen J.A."/>
        </authorList>
    </citation>
    <scope>NUCLEOTIDE SEQUENCE [LARGE SCALE GENOMIC DNA]</scope>
    <source>
        <strain evidence="5">ATCC BAA-1197 / DSM 17291 / Cas60314</strain>
    </source>
</reference>
<keyword evidence="5" id="KW-1185">Reference proteome</keyword>
<dbReference type="InterPro" id="IPR010982">
    <property type="entry name" value="Lambda_DNA-bd_dom_sf"/>
</dbReference>
<proteinExistence type="predicted"/>
<evidence type="ECO:0000256" key="1">
    <source>
        <dbReference type="SAM" id="MobiDB-lite"/>
    </source>
</evidence>
<evidence type="ECO:0000313" key="4">
    <source>
        <dbReference type="EMBL" id="AER66581.1"/>
    </source>
</evidence>
<dbReference type="Proteomes" id="UP000005868">
    <property type="component" value="Chromosome"/>
</dbReference>
<evidence type="ECO:0000259" key="3">
    <source>
        <dbReference type="Pfam" id="PF13464"/>
    </source>
</evidence>